<dbReference type="Gene3D" id="1.20.272.10">
    <property type="match status" value="1"/>
</dbReference>
<dbReference type="GO" id="GO:0016887">
    <property type="term" value="F:ATP hydrolysis activity"/>
    <property type="evidence" value="ECO:0007669"/>
    <property type="project" value="InterPro"/>
</dbReference>
<organism evidence="6 7">
    <name type="scientific">Cyanidium caldarium</name>
    <name type="common">Red alga</name>
    <dbReference type="NCBI Taxonomy" id="2771"/>
    <lineage>
        <taxon>Eukaryota</taxon>
        <taxon>Rhodophyta</taxon>
        <taxon>Bangiophyceae</taxon>
        <taxon>Cyanidiales</taxon>
        <taxon>Cyanidiaceae</taxon>
        <taxon>Cyanidium</taxon>
    </lineage>
</organism>
<evidence type="ECO:0000313" key="7">
    <source>
        <dbReference type="Proteomes" id="UP001301350"/>
    </source>
</evidence>
<dbReference type="Gene3D" id="3.40.50.300">
    <property type="entry name" value="P-loop containing nucleotide triphosphate hydrolases"/>
    <property type="match status" value="1"/>
</dbReference>
<dbReference type="InterPro" id="IPR008921">
    <property type="entry name" value="DNA_pol3_clamp-load_cplx_C"/>
</dbReference>
<evidence type="ECO:0000313" key="6">
    <source>
        <dbReference type="EMBL" id="KAK4537942.1"/>
    </source>
</evidence>
<dbReference type="SUPFAM" id="SSF52540">
    <property type="entry name" value="P-loop containing nucleoside triphosphate hydrolases"/>
    <property type="match status" value="1"/>
</dbReference>
<dbReference type="GO" id="GO:0005524">
    <property type="term" value="F:ATP binding"/>
    <property type="evidence" value="ECO:0007669"/>
    <property type="project" value="UniProtKB-KW"/>
</dbReference>
<sequence length="358" mass="38718">MEAGTPWVEKYRPRRLAEIAQQEDVVRTLTVLLSAHSTDSGQGYASSLPHLLFYGPPGTGKTSTALALCRELFGEQPQLWRTRVLELNASDERGIQVVREKIKRFAKASVEQAGAARVAAFKVVILDEADNVTADAQTALRRTIEKYSRTTRFILIGNYVSRIIPPLASRCAKFRFRPLSADGMKGQLRRVAERERLGDLDEAVLDVLVRVSGGDLRRAVMALQSCQCSAAGDAEAVTPAAAMEAACLVPPPVLQQFLDACWAPVSPTAATTDQATRDDDQQTLFPLLLQGYPADALLQQTFEALVLGSAALDDGQRAAIAIHLAETDKCLADGADETLQLLAFTQCVQQIAAAESAP</sequence>
<evidence type="ECO:0000256" key="2">
    <source>
        <dbReference type="ARBA" id="ARBA00022705"/>
    </source>
</evidence>
<dbReference type="PANTHER" id="PTHR11669">
    <property type="entry name" value="REPLICATION FACTOR C / DNA POLYMERASE III GAMMA-TAU SUBUNIT"/>
    <property type="match status" value="1"/>
</dbReference>
<dbReference type="SUPFAM" id="SSF48019">
    <property type="entry name" value="post-AAA+ oligomerization domain-like"/>
    <property type="match status" value="1"/>
</dbReference>
<dbReference type="CDD" id="cd00009">
    <property type="entry name" value="AAA"/>
    <property type="match status" value="1"/>
</dbReference>
<dbReference type="FunFam" id="3.40.50.300:FF:000129">
    <property type="entry name" value="Replication factor C subunit 5"/>
    <property type="match status" value="1"/>
</dbReference>
<evidence type="ECO:0000256" key="3">
    <source>
        <dbReference type="ARBA" id="ARBA00022741"/>
    </source>
</evidence>
<keyword evidence="2" id="KW-0235">DNA replication</keyword>
<evidence type="ECO:0000256" key="1">
    <source>
        <dbReference type="ARBA" id="ARBA00005378"/>
    </source>
</evidence>
<protein>
    <recommendedName>
        <fullName evidence="5">AAA+ ATPase domain-containing protein</fullName>
    </recommendedName>
</protein>
<dbReference type="InterPro" id="IPR003959">
    <property type="entry name" value="ATPase_AAA_core"/>
</dbReference>
<dbReference type="Pfam" id="PF00004">
    <property type="entry name" value="AAA"/>
    <property type="match status" value="1"/>
</dbReference>
<name>A0AAV9J034_CYACA</name>
<dbReference type="GO" id="GO:0006261">
    <property type="term" value="P:DNA-templated DNA replication"/>
    <property type="evidence" value="ECO:0007669"/>
    <property type="project" value="TreeGrafter"/>
</dbReference>
<dbReference type="GO" id="GO:0003689">
    <property type="term" value="F:DNA clamp loader activity"/>
    <property type="evidence" value="ECO:0007669"/>
    <property type="project" value="TreeGrafter"/>
</dbReference>
<dbReference type="GO" id="GO:0003677">
    <property type="term" value="F:DNA binding"/>
    <property type="evidence" value="ECO:0007669"/>
    <property type="project" value="InterPro"/>
</dbReference>
<accession>A0AAV9J034</accession>
<dbReference type="InterPro" id="IPR003593">
    <property type="entry name" value="AAA+_ATPase"/>
</dbReference>
<evidence type="ECO:0000259" key="5">
    <source>
        <dbReference type="SMART" id="SM00382"/>
    </source>
</evidence>
<dbReference type="Pfam" id="PF08542">
    <property type="entry name" value="Rep_fac_C"/>
    <property type="match status" value="1"/>
</dbReference>
<reference evidence="6 7" key="1">
    <citation type="submission" date="2022-07" db="EMBL/GenBank/DDBJ databases">
        <title>Genome-wide signatures of adaptation to extreme environments.</title>
        <authorList>
            <person name="Cho C.H."/>
            <person name="Yoon H.S."/>
        </authorList>
    </citation>
    <scope>NUCLEOTIDE SEQUENCE [LARGE SCALE GENOMIC DNA]</scope>
    <source>
        <strain evidence="6 7">DBV 063 E5</strain>
    </source>
</reference>
<dbReference type="EMBL" id="JANCYW010000015">
    <property type="protein sequence ID" value="KAK4537942.1"/>
    <property type="molecule type" value="Genomic_DNA"/>
</dbReference>
<dbReference type="Gene3D" id="1.10.8.60">
    <property type="match status" value="1"/>
</dbReference>
<comment type="caution">
    <text evidence="6">The sequence shown here is derived from an EMBL/GenBank/DDBJ whole genome shotgun (WGS) entry which is preliminary data.</text>
</comment>
<feature type="domain" description="AAA+ ATPase" evidence="5">
    <location>
        <begin position="47"/>
        <end position="182"/>
    </location>
</feature>
<dbReference type="Proteomes" id="UP001301350">
    <property type="component" value="Unassembled WGS sequence"/>
</dbReference>
<dbReference type="GO" id="GO:0005634">
    <property type="term" value="C:nucleus"/>
    <property type="evidence" value="ECO:0007669"/>
    <property type="project" value="TreeGrafter"/>
</dbReference>
<dbReference type="AlphaFoldDB" id="A0AAV9J034"/>
<comment type="similarity">
    <text evidence="1">Belongs to the activator 1 small subunits family.</text>
</comment>
<proteinExistence type="inferred from homology"/>
<keyword evidence="3" id="KW-0547">Nucleotide-binding</keyword>
<dbReference type="InterPro" id="IPR013748">
    <property type="entry name" value="Rep_factorC_C"/>
</dbReference>
<dbReference type="SMART" id="SM00382">
    <property type="entry name" value="AAA"/>
    <property type="match status" value="1"/>
</dbReference>
<keyword evidence="7" id="KW-1185">Reference proteome</keyword>
<dbReference type="PANTHER" id="PTHR11669:SF20">
    <property type="entry name" value="REPLICATION FACTOR C SUBUNIT 4"/>
    <property type="match status" value="1"/>
</dbReference>
<dbReference type="GO" id="GO:0005663">
    <property type="term" value="C:DNA replication factor C complex"/>
    <property type="evidence" value="ECO:0007669"/>
    <property type="project" value="TreeGrafter"/>
</dbReference>
<gene>
    <name evidence="6" type="ORF">CDCA_CDCA15G3967</name>
</gene>
<dbReference type="InterPro" id="IPR050238">
    <property type="entry name" value="DNA_Rep/Repair_Clamp_Loader"/>
</dbReference>
<keyword evidence="4" id="KW-0067">ATP-binding</keyword>
<evidence type="ECO:0000256" key="4">
    <source>
        <dbReference type="ARBA" id="ARBA00022840"/>
    </source>
</evidence>
<dbReference type="InterPro" id="IPR027417">
    <property type="entry name" value="P-loop_NTPase"/>
</dbReference>
<dbReference type="GO" id="GO:0006281">
    <property type="term" value="P:DNA repair"/>
    <property type="evidence" value="ECO:0007669"/>
    <property type="project" value="TreeGrafter"/>
</dbReference>